<evidence type="ECO:0000256" key="4">
    <source>
        <dbReference type="ARBA" id="ARBA00023040"/>
    </source>
</evidence>
<protein>
    <recommendedName>
        <fullName evidence="9">G-protein coupled receptors family 1 profile domain-containing protein</fullName>
    </recommendedName>
</protein>
<dbReference type="EMBL" id="CAJOAZ010000629">
    <property type="protein sequence ID" value="CAF3686829.1"/>
    <property type="molecule type" value="Genomic_DNA"/>
</dbReference>
<feature type="transmembrane region" description="Helical" evidence="8">
    <location>
        <begin position="172"/>
        <end position="195"/>
    </location>
</feature>
<dbReference type="Proteomes" id="UP000663844">
    <property type="component" value="Unassembled WGS sequence"/>
</dbReference>
<evidence type="ECO:0000256" key="1">
    <source>
        <dbReference type="ARBA" id="ARBA00004141"/>
    </source>
</evidence>
<comment type="caution">
    <text evidence="10">The sequence shown here is derived from an EMBL/GenBank/DDBJ whole genome shotgun (WGS) entry which is preliminary data.</text>
</comment>
<evidence type="ECO:0000313" key="12">
    <source>
        <dbReference type="Proteomes" id="UP000663845"/>
    </source>
</evidence>
<dbReference type="Gene3D" id="1.20.1070.10">
    <property type="entry name" value="Rhodopsin 7-helix transmembrane proteins"/>
    <property type="match status" value="1"/>
</dbReference>
<dbReference type="EMBL" id="CAJNOG010000024">
    <property type="protein sequence ID" value="CAF0783794.1"/>
    <property type="molecule type" value="Genomic_DNA"/>
</dbReference>
<proteinExistence type="predicted"/>
<reference evidence="10" key="1">
    <citation type="submission" date="2021-02" db="EMBL/GenBank/DDBJ databases">
        <authorList>
            <person name="Nowell W R."/>
        </authorList>
    </citation>
    <scope>NUCLEOTIDE SEQUENCE</scope>
</reference>
<dbReference type="Pfam" id="PF00001">
    <property type="entry name" value="7tm_1"/>
    <property type="match status" value="1"/>
</dbReference>
<keyword evidence="2 8" id="KW-0812">Transmembrane</keyword>
<gene>
    <name evidence="10" type="ORF">JYZ213_LOCUS4331</name>
    <name evidence="11" type="ORF">OXD698_LOCUS11313</name>
</gene>
<feature type="transmembrane region" description="Helical" evidence="8">
    <location>
        <begin position="128"/>
        <end position="152"/>
    </location>
</feature>
<sequence length="341" mass="38557">MTDSLISLGAQLTRITLPMIIIMGVVGNSLNIAVLLRPVFYSHACSRYLLAASINSVIYSSVVLIYQLLVTGYQLDPSTISVMICKVMTYVFHVTAYISPYNIVFASMERYFSSSTSVYLRNFSSIRISRWIIGCIVGFFVLFGINTFVLITANPNDGLGCQIPDGKIYNQIYVVTQAMLYAIIAPFLMGLFGYLTMRNLKQVRVTPVVVSKHRRTERQLIRMLLLQVSIYIMLNLPVGVTYLSAVLPVSYKTTPLFFLVADITQILTYASNSSSFIIYMIGNRCYREEIMVILRTLFRMKQPVNNRIGTQSTTTKRENFKTIAMIASMRVNNPVQQTYAQ</sequence>
<evidence type="ECO:0000313" key="10">
    <source>
        <dbReference type="EMBL" id="CAF0783794.1"/>
    </source>
</evidence>
<dbReference type="PANTHER" id="PTHR24243">
    <property type="entry name" value="G-PROTEIN COUPLED RECEPTOR"/>
    <property type="match status" value="1"/>
</dbReference>
<feature type="transmembrane region" description="Helical" evidence="8">
    <location>
        <begin position="90"/>
        <end position="108"/>
    </location>
</feature>
<name>A0A813RLM4_9BILA</name>
<keyword evidence="7" id="KW-0807">Transducer</keyword>
<dbReference type="PANTHER" id="PTHR24243:SF233">
    <property type="entry name" value="THYROTROPIN-RELEASING HORMONE RECEPTOR"/>
    <property type="match status" value="1"/>
</dbReference>
<dbReference type="AlphaFoldDB" id="A0A813RLM4"/>
<evidence type="ECO:0000256" key="6">
    <source>
        <dbReference type="ARBA" id="ARBA00023170"/>
    </source>
</evidence>
<feature type="transmembrane region" description="Helical" evidence="8">
    <location>
        <begin position="48"/>
        <end position="70"/>
    </location>
</feature>
<evidence type="ECO:0000313" key="11">
    <source>
        <dbReference type="EMBL" id="CAF3686829.1"/>
    </source>
</evidence>
<dbReference type="PRINTS" id="PR00237">
    <property type="entry name" value="GPCRRHODOPSN"/>
</dbReference>
<dbReference type="SUPFAM" id="SSF81321">
    <property type="entry name" value="Family A G protein-coupled receptor-like"/>
    <property type="match status" value="1"/>
</dbReference>
<dbReference type="GO" id="GO:0004930">
    <property type="term" value="F:G protein-coupled receptor activity"/>
    <property type="evidence" value="ECO:0007669"/>
    <property type="project" value="UniProtKB-KW"/>
</dbReference>
<evidence type="ECO:0000256" key="5">
    <source>
        <dbReference type="ARBA" id="ARBA00023136"/>
    </source>
</evidence>
<keyword evidence="4" id="KW-0297">G-protein coupled receptor</keyword>
<dbReference type="InterPro" id="IPR017452">
    <property type="entry name" value="GPCR_Rhodpsn_7TM"/>
</dbReference>
<evidence type="ECO:0000256" key="8">
    <source>
        <dbReference type="SAM" id="Phobius"/>
    </source>
</evidence>
<keyword evidence="6" id="KW-0675">Receptor</keyword>
<dbReference type="PROSITE" id="PS50262">
    <property type="entry name" value="G_PROTEIN_RECEP_F1_2"/>
    <property type="match status" value="1"/>
</dbReference>
<evidence type="ECO:0000256" key="2">
    <source>
        <dbReference type="ARBA" id="ARBA00022692"/>
    </source>
</evidence>
<keyword evidence="5 8" id="KW-0472">Membrane</keyword>
<feature type="transmembrane region" description="Helical" evidence="8">
    <location>
        <begin position="256"/>
        <end position="281"/>
    </location>
</feature>
<evidence type="ECO:0000256" key="7">
    <source>
        <dbReference type="ARBA" id="ARBA00023224"/>
    </source>
</evidence>
<comment type="subcellular location">
    <subcellularLocation>
        <location evidence="1">Membrane</location>
        <topology evidence="1">Multi-pass membrane protein</topology>
    </subcellularLocation>
</comment>
<accession>A0A813RLM4</accession>
<feature type="domain" description="G-protein coupled receptors family 1 profile" evidence="9">
    <location>
        <begin position="27"/>
        <end position="279"/>
    </location>
</feature>
<evidence type="ECO:0000256" key="3">
    <source>
        <dbReference type="ARBA" id="ARBA00022989"/>
    </source>
</evidence>
<keyword evidence="3 8" id="KW-1133">Transmembrane helix</keyword>
<evidence type="ECO:0000259" key="9">
    <source>
        <dbReference type="PROSITE" id="PS50262"/>
    </source>
</evidence>
<dbReference type="InterPro" id="IPR000276">
    <property type="entry name" value="GPCR_Rhodpsn"/>
</dbReference>
<dbReference type="Proteomes" id="UP000663845">
    <property type="component" value="Unassembled WGS sequence"/>
</dbReference>
<feature type="transmembrane region" description="Helical" evidence="8">
    <location>
        <begin position="15"/>
        <end position="36"/>
    </location>
</feature>
<organism evidence="10 12">
    <name type="scientific">Adineta steineri</name>
    <dbReference type="NCBI Taxonomy" id="433720"/>
    <lineage>
        <taxon>Eukaryota</taxon>
        <taxon>Metazoa</taxon>
        <taxon>Spiralia</taxon>
        <taxon>Gnathifera</taxon>
        <taxon>Rotifera</taxon>
        <taxon>Eurotatoria</taxon>
        <taxon>Bdelloidea</taxon>
        <taxon>Adinetida</taxon>
        <taxon>Adinetidae</taxon>
        <taxon>Adineta</taxon>
    </lineage>
</organism>
<dbReference type="GO" id="GO:0005886">
    <property type="term" value="C:plasma membrane"/>
    <property type="evidence" value="ECO:0007669"/>
    <property type="project" value="TreeGrafter"/>
</dbReference>
<feature type="transmembrane region" description="Helical" evidence="8">
    <location>
        <begin position="224"/>
        <end position="244"/>
    </location>
</feature>